<dbReference type="CDD" id="cd18436">
    <property type="entry name" value="BRCT_BRC1_like_rpt2"/>
    <property type="match status" value="1"/>
</dbReference>
<dbReference type="PANTHER" id="PTHR47667">
    <property type="entry name" value="REGULATOR OF TY1 TRANSPOSITION PROTEIN 107"/>
    <property type="match status" value="1"/>
</dbReference>
<feature type="domain" description="BRCT" evidence="2">
    <location>
        <begin position="8"/>
        <end position="110"/>
    </location>
</feature>
<organism evidence="3 4">
    <name type="scientific">Ascobolus immersus RN42</name>
    <dbReference type="NCBI Taxonomy" id="1160509"/>
    <lineage>
        <taxon>Eukaryota</taxon>
        <taxon>Fungi</taxon>
        <taxon>Dikarya</taxon>
        <taxon>Ascomycota</taxon>
        <taxon>Pezizomycotina</taxon>
        <taxon>Pezizomycetes</taxon>
        <taxon>Pezizales</taxon>
        <taxon>Ascobolaceae</taxon>
        <taxon>Ascobolus</taxon>
    </lineage>
</organism>
<feature type="domain" description="BRCT" evidence="2">
    <location>
        <begin position="612"/>
        <end position="695"/>
    </location>
</feature>
<dbReference type="CDD" id="cd18437">
    <property type="entry name" value="BRCT_BRC1_like_rpt3"/>
    <property type="match status" value="1"/>
</dbReference>
<feature type="region of interest" description="Disordered" evidence="1">
    <location>
        <begin position="570"/>
        <end position="606"/>
    </location>
</feature>
<dbReference type="CDD" id="cd18438">
    <property type="entry name" value="BRCT_BRC1_like_rpt4"/>
    <property type="match status" value="1"/>
</dbReference>
<dbReference type="SMART" id="SM00292">
    <property type="entry name" value="BRCT"/>
    <property type="match status" value="4"/>
</dbReference>
<feature type="compositionally biased region" description="Low complexity" evidence="1">
    <location>
        <begin position="530"/>
        <end position="545"/>
    </location>
</feature>
<dbReference type="CDD" id="cd17743">
    <property type="entry name" value="BRCT_BRC1_like_rpt5"/>
    <property type="match status" value="1"/>
</dbReference>
<proteinExistence type="predicted"/>
<dbReference type="OrthoDB" id="342264at2759"/>
<protein>
    <submittedName>
        <fullName evidence="3">BRCT domain-containing protein</fullName>
    </submittedName>
</protein>
<feature type="domain" description="BRCT" evidence="2">
    <location>
        <begin position="339"/>
        <end position="425"/>
    </location>
</feature>
<feature type="domain" description="BRCT" evidence="2">
    <location>
        <begin position="718"/>
        <end position="823"/>
    </location>
</feature>
<dbReference type="InterPro" id="IPR001357">
    <property type="entry name" value="BRCT_dom"/>
</dbReference>
<reference evidence="3 4" key="1">
    <citation type="journal article" date="2018" name="Nat. Ecol. Evol.">
        <title>Pezizomycetes genomes reveal the molecular basis of ectomycorrhizal truffle lifestyle.</title>
        <authorList>
            <person name="Murat C."/>
            <person name="Payen T."/>
            <person name="Noel B."/>
            <person name="Kuo A."/>
            <person name="Morin E."/>
            <person name="Chen J."/>
            <person name="Kohler A."/>
            <person name="Krizsan K."/>
            <person name="Balestrini R."/>
            <person name="Da Silva C."/>
            <person name="Montanini B."/>
            <person name="Hainaut M."/>
            <person name="Levati E."/>
            <person name="Barry K.W."/>
            <person name="Belfiori B."/>
            <person name="Cichocki N."/>
            <person name="Clum A."/>
            <person name="Dockter R.B."/>
            <person name="Fauchery L."/>
            <person name="Guy J."/>
            <person name="Iotti M."/>
            <person name="Le Tacon F."/>
            <person name="Lindquist E.A."/>
            <person name="Lipzen A."/>
            <person name="Malagnac F."/>
            <person name="Mello A."/>
            <person name="Molinier V."/>
            <person name="Miyauchi S."/>
            <person name="Poulain J."/>
            <person name="Riccioni C."/>
            <person name="Rubini A."/>
            <person name="Sitrit Y."/>
            <person name="Splivallo R."/>
            <person name="Traeger S."/>
            <person name="Wang M."/>
            <person name="Zifcakova L."/>
            <person name="Wipf D."/>
            <person name="Zambonelli A."/>
            <person name="Paolocci F."/>
            <person name="Nowrousian M."/>
            <person name="Ottonello S."/>
            <person name="Baldrian P."/>
            <person name="Spatafora J.W."/>
            <person name="Henrissat B."/>
            <person name="Nagy L.G."/>
            <person name="Aury J.M."/>
            <person name="Wincker P."/>
            <person name="Grigoriev I.V."/>
            <person name="Bonfante P."/>
            <person name="Martin F.M."/>
        </authorList>
    </citation>
    <scope>NUCLEOTIDE SEQUENCE [LARGE SCALE GENOMIC DNA]</scope>
    <source>
        <strain evidence="3 4">RN42</strain>
    </source>
</reference>
<evidence type="ECO:0000256" key="1">
    <source>
        <dbReference type="SAM" id="MobiDB-lite"/>
    </source>
</evidence>
<gene>
    <name evidence="3" type="ORF">BJ508DRAFT_336386</name>
</gene>
<accession>A0A3N4H8N6</accession>
<dbReference type="InterPro" id="IPR036420">
    <property type="entry name" value="BRCT_dom_sf"/>
</dbReference>
<dbReference type="GO" id="GO:1990683">
    <property type="term" value="P:DNA double-strand break attachment to nuclear envelope"/>
    <property type="evidence" value="ECO:0007669"/>
    <property type="project" value="TreeGrafter"/>
</dbReference>
<dbReference type="Pfam" id="PF16770">
    <property type="entry name" value="RTT107_BRCT_5"/>
    <property type="match status" value="1"/>
</dbReference>
<dbReference type="GO" id="GO:0005634">
    <property type="term" value="C:nucleus"/>
    <property type="evidence" value="ECO:0007669"/>
    <property type="project" value="TreeGrafter"/>
</dbReference>
<dbReference type="Pfam" id="PF12738">
    <property type="entry name" value="PTCB-BRCT"/>
    <property type="match status" value="2"/>
</dbReference>
<dbReference type="AlphaFoldDB" id="A0A3N4H8N6"/>
<evidence type="ECO:0000313" key="3">
    <source>
        <dbReference type="EMBL" id="RPA71103.1"/>
    </source>
</evidence>
<dbReference type="PROSITE" id="PS50172">
    <property type="entry name" value="BRCT"/>
    <property type="match status" value="5"/>
</dbReference>
<dbReference type="FunFam" id="3.40.50.10190:FF:000048">
    <property type="entry name" value="DNA repair protein Rtt107"/>
    <property type="match status" value="1"/>
</dbReference>
<feature type="compositionally biased region" description="Acidic residues" evidence="1">
    <location>
        <begin position="454"/>
        <end position="471"/>
    </location>
</feature>
<sequence length="828" mass="92154">MAANAKAAAKPLFHEVVFHIVIGEKLSKAKAQKLRDQLIANGAEEATQSPPPEHPHIAFDLTETTHIIASDIHFPGFEEAQQAMIPVVNPDWVEASIRKRKTAHVRPFTPDPRMFFSGVFVSAAELPEGDKEAIFGGVTALGGQYSVSLTRFVTHIVCLNLDNHKCQQAIEKKLDVKFVLPHWFDDCLKLNRKIDEGPYLLPNPEIELVSADAPITLPVRDDLRFTHRQNITEQIPTVREGFDAFEGKKVKLGADLGINPRLRRVISEIIIDGKGEIVNTVKDADTFVCQFREGKDYRRASRRGLTVGNMLWLYWIFAHGVWTSPLKRLLHYPIVRGGLKGMENFVISVSNYGGDARMYLENLIEATGAKFTKSMKPENTHLITARAQSEKYQAAKDWNINIVNHLWLEESYAKWEIQSMTNQKYTHFPPRTNLMEVVGQTSIDQNALRQFYNTEEESDPEDDEEPVDEEHDITMEDSSPLQKAAATNEATTTEKEVDSTFKTPARKPGRPKTAPSITTPGAATPASRRTQSTSTPASTLSTSSRRAKESAASKLSESISDMNLYEKEKKRKGGVLGTGRKRSLDESFTSISPPPPSAPRKKKPKTKIAHHLLITGYTWSESRPEIASKRRLMDLGIHLLDDDMTTRPTILAAPKLVRTAKFVCAIAAAPLVVTTKWIEDCLDQNKLLDPSSYLLVDSAGEARLGVSLSSALANAKKNKGLLLKGYGIYVAPHVGAGFDTCKKIVEANGGVCVSFKTGKRVNAAADAERLVLVSSEKEGDKKLWKRFLDMGREDGKKAELVSMEWLLDLAMGQEVVWREENLLGRKKK</sequence>
<dbReference type="GO" id="GO:0006302">
    <property type="term" value="P:double-strand break repair"/>
    <property type="evidence" value="ECO:0007669"/>
    <property type="project" value="TreeGrafter"/>
</dbReference>
<feature type="domain" description="BRCT" evidence="2">
    <location>
        <begin position="110"/>
        <end position="201"/>
    </location>
</feature>
<dbReference type="SUPFAM" id="SSF52113">
    <property type="entry name" value="BRCT domain"/>
    <property type="match status" value="5"/>
</dbReference>
<dbReference type="Gene3D" id="3.40.50.10190">
    <property type="entry name" value="BRCT domain"/>
    <property type="match status" value="5"/>
</dbReference>
<dbReference type="GO" id="GO:0035361">
    <property type="term" value="C:Cul8-RING ubiquitin ligase complex"/>
    <property type="evidence" value="ECO:0007669"/>
    <property type="project" value="TreeGrafter"/>
</dbReference>
<dbReference type="InterPro" id="IPR053036">
    <property type="entry name" value="CellCycle_DNARepair_Reg"/>
</dbReference>
<dbReference type="Proteomes" id="UP000275078">
    <property type="component" value="Unassembled WGS sequence"/>
</dbReference>
<dbReference type="EMBL" id="ML119974">
    <property type="protein sequence ID" value="RPA71103.1"/>
    <property type="molecule type" value="Genomic_DNA"/>
</dbReference>
<keyword evidence="4" id="KW-1185">Reference proteome</keyword>
<name>A0A3N4H8N6_ASCIM</name>
<dbReference type="PANTHER" id="PTHR47667:SF1">
    <property type="entry name" value="REGULATOR OF TY1 TRANSPOSITION PROTEIN 107"/>
    <property type="match status" value="1"/>
</dbReference>
<dbReference type="STRING" id="1160509.A0A3N4H8N6"/>
<feature type="region of interest" description="Disordered" evidence="1">
    <location>
        <begin position="454"/>
        <end position="556"/>
    </location>
</feature>
<evidence type="ECO:0000313" key="4">
    <source>
        <dbReference type="Proteomes" id="UP000275078"/>
    </source>
</evidence>
<evidence type="ECO:0000259" key="2">
    <source>
        <dbReference type="PROSITE" id="PS50172"/>
    </source>
</evidence>